<dbReference type="AlphaFoldDB" id="A0A2D3UTN8"/>
<organism evidence="2 3">
    <name type="scientific">Ramularia collo-cygni</name>
    <dbReference type="NCBI Taxonomy" id="112498"/>
    <lineage>
        <taxon>Eukaryota</taxon>
        <taxon>Fungi</taxon>
        <taxon>Dikarya</taxon>
        <taxon>Ascomycota</taxon>
        <taxon>Pezizomycotina</taxon>
        <taxon>Dothideomycetes</taxon>
        <taxon>Dothideomycetidae</taxon>
        <taxon>Mycosphaerellales</taxon>
        <taxon>Mycosphaerellaceae</taxon>
        <taxon>Ramularia</taxon>
    </lineage>
</organism>
<evidence type="ECO:0000256" key="1">
    <source>
        <dbReference type="SAM" id="MobiDB-lite"/>
    </source>
</evidence>
<sequence>MTVWAFPALVTSSKNTLRRKSRVERLIFYKRRGIRRAPRLYGTTRTRHERQAQAAGRREGNTSSIEDADVTVQYCIGTSKDFVTGTQAEFGLQSRCEEHAFGGDAATAETSI</sequence>
<dbReference type="Proteomes" id="UP000225277">
    <property type="component" value="Unassembled WGS sequence"/>
</dbReference>
<gene>
    <name evidence="2" type="ORF">RCC_04212</name>
</gene>
<reference evidence="2 3" key="1">
    <citation type="submission" date="2016-03" db="EMBL/GenBank/DDBJ databases">
        <authorList>
            <person name="Ploux O."/>
        </authorList>
    </citation>
    <scope>NUCLEOTIDE SEQUENCE [LARGE SCALE GENOMIC DNA]</scope>
    <source>
        <strain evidence="2 3">URUG2</strain>
    </source>
</reference>
<dbReference type="GeneID" id="35599389"/>
<dbReference type="RefSeq" id="XP_023625258.1">
    <property type="nucleotide sequence ID" value="XM_023769490.1"/>
</dbReference>
<keyword evidence="3" id="KW-1185">Reference proteome</keyword>
<feature type="region of interest" description="Disordered" evidence="1">
    <location>
        <begin position="39"/>
        <end position="64"/>
    </location>
</feature>
<name>A0A2D3UTN8_9PEZI</name>
<dbReference type="EMBL" id="FJUY01000005">
    <property type="protein sequence ID" value="CZT18368.1"/>
    <property type="molecule type" value="Genomic_DNA"/>
</dbReference>
<accession>A0A2D3UTN8</accession>
<evidence type="ECO:0000313" key="2">
    <source>
        <dbReference type="EMBL" id="CZT18368.1"/>
    </source>
</evidence>
<evidence type="ECO:0000313" key="3">
    <source>
        <dbReference type="Proteomes" id="UP000225277"/>
    </source>
</evidence>
<protein>
    <submittedName>
        <fullName evidence="2">Uncharacterized protein</fullName>
    </submittedName>
</protein>
<proteinExistence type="predicted"/>